<evidence type="ECO:0000313" key="1">
    <source>
        <dbReference type="EMBL" id="VAZ84904.1"/>
    </source>
</evidence>
<dbReference type="EMBL" id="UPHL01000105">
    <property type="protein sequence ID" value="VAZ84904.1"/>
    <property type="molecule type" value="Genomic_DNA"/>
</dbReference>
<dbReference type="SUPFAM" id="SSF52540">
    <property type="entry name" value="P-loop containing nucleoside triphosphate hydrolases"/>
    <property type="match status" value="1"/>
</dbReference>
<accession>A0AB38UVY2</accession>
<organism evidence="1 2">
    <name type="scientific">Mycobacterium persicum</name>
    <dbReference type="NCBI Taxonomy" id="1487726"/>
    <lineage>
        <taxon>Bacteria</taxon>
        <taxon>Bacillati</taxon>
        <taxon>Actinomycetota</taxon>
        <taxon>Actinomycetes</taxon>
        <taxon>Mycobacteriales</taxon>
        <taxon>Mycobacteriaceae</taxon>
        <taxon>Mycobacterium</taxon>
    </lineage>
</organism>
<reference evidence="1 2" key="1">
    <citation type="submission" date="2018-09" db="EMBL/GenBank/DDBJ databases">
        <authorList>
            <person name="Tagini F."/>
        </authorList>
    </citation>
    <scope>NUCLEOTIDE SEQUENCE [LARGE SCALE GENOMIC DNA]</scope>
    <source>
        <strain evidence="1 2">MK42</strain>
    </source>
</reference>
<evidence type="ECO:0000313" key="2">
    <source>
        <dbReference type="Proteomes" id="UP000279331"/>
    </source>
</evidence>
<comment type="caution">
    <text evidence="1">The sequence shown here is derived from an EMBL/GenBank/DDBJ whole genome shotgun (WGS) entry which is preliminary data.</text>
</comment>
<proteinExistence type="predicted"/>
<dbReference type="Proteomes" id="UP000279331">
    <property type="component" value="Unassembled WGS sequence"/>
</dbReference>
<name>A0AB38UVY2_9MYCO</name>
<protein>
    <submittedName>
        <fullName evidence="1">Uncharacterized protein</fullName>
    </submittedName>
</protein>
<sequence>MELGAGAALFTRFCYDTGQHSVELLRELVELMQARATRLRGHTRLHSPTLEHLLGLLLSQGRAVGISVVAAVQDPAKETLPVRQLFTVRIGLRMTEATQTAMVLGHGARDGGAECDLIPDGTPGVGYVMIDGTADPLRVRAFHVTDRDITALARTFRAPRPGDQGNR</sequence>
<dbReference type="AlphaFoldDB" id="A0AB38UVY2"/>
<dbReference type="InterPro" id="IPR027417">
    <property type="entry name" value="P-loop_NTPase"/>
</dbReference>
<dbReference type="Gene3D" id="3.40.50.300">
    <property type="entry name" value="P-loop containing nucleotide triphosphate hydrolases"/>
    <property type="match status" value="1"/>
</dbReference>
<gene>
    <name evidence="1" type="ORF">LAUMK42_03732</name>
</gene>